<comment type="caution">
    <text evidence="7">The sequence shown here is derived from an EMBL/GenBank/DDBJ whole genome shotgun (WGS) entry which is preliminary data.</text>
</comment>
<feature type="transmembrane region" description="Helical" evidence="5">
    <location>
        <begin position="125"/>
        <end position="144"/>
    </location>
</feature>
<keyword evidence="3 5" id="KW-1133">Transmembrane helix</keyword>
<keyword evidence="2 5" id="KW-0812">Transmembrane</keyword>
<proteinExistence type="predicted"/>
<feature type="transmembrane region" description="Helical" evidence="5">
    <location>
        <begin position="6"/>
        <end position="22"/>
    </location>
</feature>
<organism evidence="7 8">
    <name type="scientific">Marinomonas arenicola</name>
    <dbReference type="NCBI Taxonomy" id="569601"/>
    <lineage>
        <taxon>Bacteria</taxon>
        <taxon>Pseudomonadati</taxon>
        <taxon>Pseudomonadota</taxon>
        <taxon>Gammaproteobacteria</taxon>
        <taxon>Oceanospirillales</taxon>
        <taxon>Oceanospirillaceae</taxon>
        <taxon>Marinomonas</taxon>
    </lineage>
</organism>
<keyword evidence="4 5" id="KW-0472">Membrane</keyword>
<evidence type="ECO:0000256" key="3">
    <source>
        <dbReference type="ARBA" id="ARBA00022989"/>
    </source>
</evidence>
<feature type="transmembrane region" description="Helical" evidence="5">
    <location>
        <begin position="165"/>
        <end position="187"/>
    </location>
</feature>
<evidence type="ECO:0000256" key="5">
    <source>
        <dbReference type="SAM" id="Phobius"/>
    </source>
</evidence>
<evidence type="ECO:0000313" key="8">
    <source>
        <dbReference type="Proteomes" id="UP001379949"/>
    </source>
</evidence>
<dbReference type="Pfam" id="PF07298">
    <property type="entry name" value="NnrU"/>
    <property type="match status" value="1"/>
</dbReference>
<dbReference type="RefSeq" id="WP_341562591.1">
    <property type="nucleotide sequence ID" value="NZ_JBAKAQ010000001.1"/>
</dbReference>
<sequence length="193" mass="21551">MLNLVIGLVIFFGLHSVHIFAPEWRARSMAKNGAVRWRMRFGLISLLAIASIVMGFMQARLAPVWLWNPPMWTHQIASLLVLVSFYFAAAALIPGTKLKSMVGHPFLLAIKLWAFAHLISNGTLADLVLFGGFLVWSIVSFAVARRRDRAAGVEKPEYIGVHMDLAAFVVCIVCWFAMVFFLHKMLIGVSPLI</sequence>
<comment type="subcellular location">
    <subcellularLocation>
        <location evidence="1">Membrane</location>
        <topology evidence="1">Multi-pass membrane protein</topology>
    </subcellularLocation>
</comment>
<keyword evidence="8" id="KW-1185">Reference proteome</keyword>
<feature type="transmembrane region" description="Helical" evidence="5">
    <location>
        <begin position="43"/>
        <end position="66"/>
    </location>
</feature>
<feature type="transmembrane region" description="Helical" evidence="5">
    <location>
        <begin position="101"/>
        <end position="119"/>
    </location>
</feature>
<reference evidence="7 8" key="1">
    <citation type="submission" date="2024-02" db="EMBL/GenBank/DDBJ databases">
        <title>Bacteria isolated from the canopy kelp, Nereocystis luetkeana.</title>
        <authorList>
            <person name="Pfister C.A."/>
            <person name="Younker I.T."/>
            <person name="Light S.H."/>
        </authorList>
    </citation>
    <scope>NUCLEOTIDE SEQUENCE [LARGE SCALE GENOMIC DNA]</scope>
    <source>
        <strain evidence="7 8">TI.4.07</strain>
    </source>
</reference>
<protein>
    <submittedName>
        <fullName evidence="7">NnrU family protein</fullName>
    </submittedName>
</protein>
<evidence type="ECO:0000256" key="4">
    <source>
        <dbReference type="ARBA" id="ARBA00023136"/>
    </source>
</evidence>
<evidence type="ECO:0000313" key="7">
    <source>
        <dbReference type="EMBL" id="MEL0611677.1"/>
    </source>
</evidence>
<evidence type="ECO:0000256" key="1">
    <source>
        <dbReference type="ARBA" id="ARBA00004141"/>
    </source>
</evidence>
<feature type="transmembrane region" description="Helical" evidence="5">
    <location>
        <begin position="72"/>
        <end position="94"/>
    </location>
</feature>
<name>A0ABU9FZM9_9GAMM</name>
<dbReference type="Proteomes" id="UP001379949">
    <property type="component" value="Unassembled WGS sequence"/>
</dbReference>
<evidence type="ECO:0000256" key="2">
    <source>
        <dbReference type="ARBA" id="ARBA00022692"/>
    </source>
</evidence>
<evidence type="ECO:0000259" key="6">
    <source>
        <dbReference type="Pfam" id="PF07298"/>
    </source>
</evidence>
<dbReference type="EMBL" id="JBAKAR010000001">
    <property type="protein sequence ID" value="MEL0611677.1"/>
    <property type="molecule type" value="Genomic_DNA"/>
</dbReference>
<gene>
    <name evidence="7" type="ORF">V6242_00865</name>
</gene>
<feature type="domain" description="NnrU" evidence="6">
    <location>
        <begin position="4"/>
        <end position="191"/>
    </location>
</feature>
<accession>A0ABU9FZM9</accession>
<dbReference type="InterPro" id="IPR009915">
    <property type="entry name" value="NnrU_dom"/>
</dbReference>